<feature type="non-terminal residue" evidence="1">
    <location>
        <position position="83"/>
    </location>
</feature>
<proteinExistence type="predicted"/>
<reference evidence="1" key="2">
    <citation type="journal article" date="2014" name="ISME J.">
        <title>Microbial stratification in low pH oxic and suboxic macroscopic growths along an acid mine drainage.</title>
        <authorList>
            <person name="Mendez-Garcia C."/>
            <person name="Mesa V."/>
            <person name="Sprenger R.R."/>
            <person name="Richter M."/>
            <person name="Diez M.S."/>
            <person name="Solano J."/>
            <person name="Bargiela R."/>
            <person name="Golyshina O.V."/>
            <person name="Manteca A."/>
            <person name="Ramos J.L."/>
            <person name="Gallego J.R."/>
            <person name="Llorente I."/>
            <person name="Martins Dos Santos V.A."/>
            <person name="Jensen O.N."/>
            <person name="Pelaez A.I."/>
            <person name="Sanchez J."/>
            <person name="Ferrer M."/>
        </authorList>
    </citation>
    <scope>NUCLEOTIDE SEQUENCE</scope>
</reference>
<dbReference type="EMBL" id="AUZX01008463">
    <property type="protein sequence ID" value="EQD55837.1"/>
    <property type="molecule type" value="Genomic_DNA"/>
</dbReference>
<protein>
    <submittedName>
        <fullName evidence="1">Uncharacterized protein</fullName>
    </submittedName>
</protein>
<accession>T1AF84</accession>
<organism evidence="1">
    <name type="scientific">mine drainage metagenome</name>
    <dbReference type="NCBI Taxonomy" id="410659"/>
    <lineage>
        <taxon>unclassified sequences</taxon>
        <taxon>metagenomes</taxon>
        <taxon>ecological metagenomes</taxon>
    </lineage>
</organism>
<reference evidence="1" key="1">
    <citation type="submission" date="2013-08" db="EMBL/GenBank/DDBJ databases">
        <authorList>
            <person name="Mendez C."/>
            <person name="Richter M."/>
            <person name="Ferrer M."/>
            <person name="Sanchez J."/>
        </authorList>
    </citation>
    <scope>NUCLEOTIDE SEQUENCE</scope>
</reference>
<evidence type="ECO:0000313" key="1">
    <source>
        <dbReference type="EMBL" id="EQD55837.1"/>
    </source>
</evidence>
<gene>
    <name evidence="1" type="ORF">B1A_11777</name>
</gene>
<comment type="caution">
    <text evidence="1">The sequence shown here is derived from an EMBL/GenBank/DDBJ whole genome shotgun (WGS) entry which is preliminary data.</text>
</comment>
<dbReference type="AlphaFoldDB" id="T1AF84"/>
<name>T1AF84_9ZZZZ</name>
<sequence length="83" mass="9698">MEQVFDTMKGDLESDKTYLRENEKVKGFFFIVFMALRIRFRILKILKDHGLLGKVSVNEVLMELSKMEKIVKKDGKEYLAAVP</sequence>